<evidence type="ECO:0000313" key="2">
    <source>
        <dbReference type="EMBL" id="CUC09765.1"/>
    </source>
</evidence>
<reference evidence="2" key="1">
    <citation type="submission" date="2014-11" db="EMBL/GenBank/DDBJ databases">
        <title>Molecular phylogeny of cliff fern family Woodsiaceae with morphological implications.</title>
        <authorList>
            <person name="Shao Y.-Z."/>
            <person name="Wei R."/>
            <person name="Zhang X.-C."/>
        </authorList>
    </citation>
    <scope>NUCLEOTIDE SEQUENCE</scope>
</reference>
<organism evidence="2">
    <name type="scientific">Chromera velia CCMP2878</name>
    <dbReference type="NCBI Taxonomy" id="1169474"/>
    <lineage>
        <taxon>Eukaryota</taxon>
        <taxon>Sar</taxon>
        <taxon>Alveolata</taxon>
        <taxon>Colpodellida</taxon>
        <taxon>Chromeraceae</taxon>
        <taxon>Chromera</taxon>
    </lineage>
</organism>
<dbReference type="EMBL" id="CDMZ01001601">
    <property type="protein sequence ID" value="CUC09765.1"/>
    <property type="molecule type" value="Genomic_DNA"/>
</dbReference>
<sequence>MLVYRGLRADEDPEVGLSPRDRNAKASPSDAILPEKLHQNQYICTSKDIRVAAFFAHDTIVAIRVDPSTCVDVSTPEGRQRFLTEKARPYAVRCAEIVIEGSVSKEHIVDTFSLSPSGRELRGRCLQLPALEKMSTFLKGLAVPLHQLSEFKMIDPKKHKVYIDANKNVHFHVDCSCIGMTTRSQWKPVDTERDDLSLCDICIGKGSVAFEDIAYPEESKPPDFYQLSQVPGFGPNKIHKDRNCEKIRGKPASRIRKVSGPVNAADLCQNCRNG</sequence>
<proteinExistence type="predicted"/>
<dbReference type="VEuPathDB" id="CryptoDB:Cvel_23587"/>
<evidence type="ECO:0000256" key="1">
    <source>
        <dbReference type="SAM" id="MobiDB-lite"/>
    </source>
</evidence>
<dbReference type="AlphaFoldDB" id="A0A0K6S7X8"/>
<name>A0A0K6S7X8_9ALVE</name>
<gene>
    <name evidence="2" type="ORF">Cvel_23587.t2.CR2</name>
</gene>
<feature type="region of interest" description="Disordered" evidence="1">
    <location>
        <begin position="1"/>
        <end position="30"/>
    </location>
</feature>
<accession>A0A0K6S7X8</accession>
<protein>
    <submittedName>
        <fullName evidence="2">Uncharacterized protein</fullName>
    </submittedName>
</protein>